<comment type="function">
    <text evidence="3">Probably deamidates glutamine residues to glutamate on methyl-accepting chemotaxis receptors (MCPs), playing an important role in chemotaxis.</text>
</comment>
<dbReference type="HAMAP" id="MF_01440">
    <property type="entry name" value="CheD"/>
    <property type="match status" value="1"/>
</dbReference>
<protein>
    <recommendedName>
        <fullName evidence="3">Probable chemoreceptor glutamine deamidase CheD</fullName>
        <ecNumber evidence="3">3.5.1.44</ecNumber>
    </recommendedName>
</protein>
<dbReference type="Proteomes" id="UP000241167">
    <property type="component" value="Unassembled WGS sequence"/>
</dbReference>
<dbReference type="RefSeq" id="WP_106515534.1">
    <property type="nucleotide sequence ID" value="NZ_PXYI01000010.1"/>
</dbReference>
<evidence type="ECO:0000313" key="4">
    <source>
        <dbReference type="EMBL" id="PSJ37092.1"/>
    </source>
</evidence>
<evidence type="ECO:0000256" key="2">
    <source>
        <dbReference type="ARBA" id="ARBA00022801"/>
    </source>
</evidence>
<keyword evidence="2 3" id="KW-0378">Hydrolase</keyword>
<accession>A0A2P7QGK1</accession>
<dbReference type="InterPro" id="IPR011324">
    <property type="entry name" value="Cytotoxic_necrot_fac-like_cat"/>
</dbReference>
<dbReference type="Pfam" id="PF03975">
    <property type="entry name" value="CheD"/>
    <property type="match status" value="1"/>
</dbReference>
<comment type="caution">
    <text evidence="4">The sequence shown here is derived from an EMBL/GenBank/DDBJ whole genome shotgun (WGS) entry which is preliminary data.</text>
</comment>
<dbReference type="CDD" id="cd16352">
    <property type="entry name" value="CheD"/>
    <property type="match status" value="1"/>
</dbReference>
<dbReference type="OrthoDB" id="9807202at2"/>
<dbReference type="GO" id="GO:0006935">
    <property type="term" value="P:chemotaxis"/>
    <property type="evidence" value="ECO:0007669"/>
    <property type="project" value="UniProtKB-UniRule"/>
</dbReference>
<proteinExistence type="inferred from homology"/>
<evidence type="ECO:0000313" key="5">
    <source>
        <dbReference type="Proteomes" id="UP000241167"/>
    </source>
</evidence>
<comment type="catalytic activity">
    <reaction evidence="3">
        <text>L-glutaminyl-[protein] + H2O = L-glutamyl-[protein] + NH4(+)</text>
        <dbReference type="Rhea" id="RHEA:16441"/>
        <dbReference type="Rhea" id="RHEA-COMP:10207"/>
        <dbReference type="Rhea" id="RHEA-COMP:10208"/>
        <dbReference type="ChEBI" id="CHEBI:15377"/>
        <dbReference type="ChEBI" id="CHEBI:28938"/>
        <dbReference type="ChEBI" id="CHEBI:29973"/>
        <dbReference type="ChEBI" id="CHEBI:30011"/>
        <dbReference type="EC" id="3.5.1.44"/>
    </reaction>
</comment>
<dbReference type="PANTHER" id="PTHR35147:SF2">
    <property type="entry name" value="CHEMORECEPTOR GLUTAMINE DEAMIDASE CHED-RELATED"/>
    <property type="match status" value="1"/>
</dbReference>
<dbReference type="PANTHER" id="PTHR35147">
    <property type="entry name" value="CHEMORECEPTOR GLUTAMINE DEAMIDASE CHED-RELATED"/>
    <property type="match status" value="1"/>
</dbReference>
<gene>
    <name evidence="3" type="primary">cheD</name>
    <name evidence="4" type="ORF">C7I55_23810</name>
</gene>
<comment type="similarity">
    <text evidence="3">Belongs to the CheD family.</text>
</comment>
<dbReference type="SUPFAM" id="SSF64438">
    <property type="entry name" value="CNF1/YfiH-like putative cysteine hydrolases"/>
    <property type="match status" value="1"/>
</dbReference>
<name>A0A2P7QGK1_9SPHN</name>
<sequence>MKRLPIIQGEYQVVAEPDVMITTLLGSCIAVCLQDRLAKVGGMNHFLLAEPSGGRQLSAADMQCYGIHAMELLINEMMKRGAIRSRMSAQLYGGANVVSGLGAPIGTNNAAFARRFLEVEGIAVGHTDVGGRQARKVEFLPYLGKARCTYVGDAAPVAPPMPVAAVAGGDLELF</sequence>
<dbReference type="GO" id="GO:0050568">
    <property type="term" value="F:protein-glutamine glutaminase activity"/>
    <property type="evidence" value="ECO:0007669"/>
    <property type="project" value="UniProtKB-UniRule"/>
</dbReference>
<evidence type="ECO:0000256" key="1">
    <source>
        <dbReference type="ARBA" id="ARBA00022500"/>
    </source>
</evidence>
<dbReference type="AlphaFoldDB" id="A0A2P7QGK1"/>
<dbReference type="EMBL" id="PXYI01000010">
    <property type="protein sequence ID" value="PSJ37092.1"/>
    <property type="molecule type" value="Genomic_DNA"/>
</dbReference>
<dbReference type="InterPro" id="IPR038592">
    <property type="entry name" value="CheD-like_sf"/>
</dbReference>
<dbReference type="Gene3D" id="3.30.1330.200">
    <property type="match status" value="1"/>
</dbReference>
<keyword evidence="1 3" id="KW-0145">Chemotaxis</keyword>
<evidence type="ECO:0000256" key="3">
    <source>
        <dbReference type="HAMAP-Rule" id="MF_01440"/>
    </source>
</evidence>
<reference evidence="4 5" key="1">
    <citation type="submission" date="2018-03" db="EMBL/GenBank/DDBJ databases">
        <title>The draft genome of Sphingosinicella sp. GL-C-18.</title>
        <authorList>
            <person name="Liu L."/>
            <person name="Li L."/>
            <person name="Liang L."/>
            <person name="Zhang X."/>
            <person name="Wang T."/>
        </authorList>
    </citation>
    <scope>NUCLEOTIDE SEQUENCE [LARGE SCALE GENOMIC DNA]</scope>
    <source>
        <strain evidence="4 5">GL-C-18</strain>
    </source>
</reference>
<keyword evidence="5" id="KW-1185">Reference proteome</keyword>
<organism evidence="4 5">
    <name type="scientific">Allosphingosinicella deserti</name>
    <dbReference type="NCBI Taxonomy" id="2116704"/>
    <lineage>
        <taxon>Bacteria</taxon>
        <taxon>Pseudomonadati</taxon>
        <taxon>Pseudomonadota</taxon>
        <taxon>Alphaproteobacteria</taxon>
        <taxon>Sphingomonadales</taxon>
        <taxon>Sphingomonadaceae</taxon>
        <taxon>Allosphingosinicella</taxon>
    </lineage>
</organism>
<dbReference type="EC" id="3.5.1.44" evidence="3"/>
<dbReference type="InterPro" id="IPR005659">
    <property type="entry name" value="Chemorcpt_Glu_NH3ase_CheD"/>
</dbReference>